<feature type="region of interest" description="Disordered" evidence="1">
    <location>
        <begin position="21"/>
        <end position="69"/>
    </location>
</feature>
<feature type="region of interest" description="Disordered" evidence="1">
    <location>
        <begin position="123"/>
        <end position="148"/>
    </location>
</feature>
<comment type="caution">
    <text evidence="2">The sequence shown here is derived from an EMBL/GenBank/DDBJ whole genome shotgun (WGS) entry which is preliminary data.</text>
</comment>
<reference evidence="2 3" key="1">
    <citation type="submission" date="2024-10" db="EMBL/GenBank/DDBJ databases">
        <authorList>
            <person name="Kim D."/>
        </authorList>
    </citation>
    <scope>NUCLEOTIDE SEQUENCE [LARGE SCALE GENOMIC DNA]</scope>
    <source>
        <strain evidence="2">Taebaek</strain>
    </source>
</reference>
<dbReference type="AlphaFoldDB" id="A0ABD2HP34"/>
<evidence type="ECO:0000256" key="1">
    <source>
        <dbReference type="SAM" id="MobiDB-lite"/>
    </source>
</evidence>
<dbReference type="EMBL" id="JBICCN010000442">
    <property type="protein sequence ID" value="KAL3068647.1"/>
    <property type="molecule type" value="Genomic_DNA"/>
</dbReference>
<protein>
    <submittedName>
        <fullName evidence="2">Uncharacterized protein</fullName>
    </submittedName>
</protein>
<evidence type="ECO:0000313" key="3">
    <source>
        <dbReference type="Proteomes" id="UP001620645"/>
    </source>
</evidence>
<evidence type="ECO:0000313" key="2">
    <source>
        <dbReference type="EMBL" id="KAL3068647.1"/>
    </source>
</evidence>
<organism evidence="2 3">
    <name type="scientific">Heterodera schachtii</name>
    <name type="common">Sugarbeet cyst nematode worm</name>
    <name type="synonym">Tylenchus schachtii</name>
    <dbReference type="NCBI Taxonomy" id="97005"/>
    <lineage>
        <taxon>Eukaryota</taxon>
        <taxon>Metazoa</taxon>
        <taxon>Ecdysozoa</taxon>
        <taxon>Nematoda</taxon>
        <taxon>Chromadorea</taxon>
        <taxon>Rhabditida</taxon>
        <taxon>Tylenchina</taxon>
        <taxon>Tylenchomorpha</taxon>
        <taxon>Tylenchoidea</taxon>
        <taxon>Heteroderidae</taxon>
        <taxon>Heteroderinae</taxon>
        <taxon>Heterodera</taxon>
    </lineage>
</organism>
<dbReference type="Proteomes" id="UP001620645">
    <property type="component" value="Unassembled WGS sequence"/>
</dbReference>
<sequence length="375" mass="42744">MSNPPNPPNSPYHFLKEFIIPWQPPSRSPSPLPCPHQPPSTPTGATTPPGGPEPLITWPPEDWSPEKCCSSQCIPDAPQIVQNDIEDIEHTFHEIERNVSPKPPPVVLFSEFKKKLVNKKRNERKAKKKLFDRAEQDEKNEKEAIEKKRKEEKKEAVCYSLFAIDERKNSDALRLMASKTLLTIVNNANFYPKHRHDSHADFIKDLCDAFGKGSSVSNGQALTTYARQIATPARGKQDNYSGWAKLDDAHIISIMLRRPVVIVRPIADSDFLIANGIPQWNDQSEPQTLNIYFPDGELMLKKRDIDHANLCHFTVFRRGKRNTRVERIVANPIVLWYNGVNHFQCIYFEPIQPHHRQGIELIGSGTIEVPPNFIS</sequence>
<name>A0ABD2HP34_HETSC</name>
<gene>
    <name evidence="2" type="ORF">niasHS_016751</name>
</gene>
<feature type="compositionally biased region" description="Basic and acidic residues" evidence="1">
    <location>
        <begin position="129"/>
        <end position="148"/>
    </location>
</feature>
<accession>A0ABD2HP34</accession>
<proteinExistence type="predicted"/>
<feature type="compositionally biased region" description="Pro residues" evidence="1">
    <location>
        <begin position="22"/>
        <end position="41"/>
    </location>
</feature>
<keyword evidence="3" id="KW-1185">Reference proteome</keyword>